<dbReference type="Gene3D" id="3.20.20.10">
    <property type="entry name" value="Alanine racemase"/>
    <property type="match status" value="1"/>
</dbReference>
<dbReference type="InterPro" id="IPR001608">
    <property type="entry name" value="Ala_racemase_N"/>
</dbReference>
<evidence type="ECO:0000256" key="4">
    <source>
        <dbReference type="RuleBase" id="RU004514"/>
    </source>
</evidence>
<dbReference type="Pfam" id="PF01168">
    <property type="entry name" value="Ala_racemase_N"/>
    <property type="match status" value="1"/>
</dbReference>
<dbReference type="HAMAP" id="MF_02087">
    <property type="entry name" value="PLP_homeostasis"/>
    <property type="match status" value="1"/>
</dbReference>
<accession>A0A0E9N9S5</accession>
<dbReference type="PANTHER" id="PTHR10146">
    <property type="entry name" value="PROLINE SYNTHETASE CO-TRANSCRIBED BACTERIAL HOMOLOG PROTEIN"/>
    <property type="match status" value="1"/>
</dbReference>
<dbReference type="GO" id="GO:0030170">
    <property type="term" value="F:pyridoxal phosphate binding"/>
    <property type="evidence" value="ECO:0007669"/>
    <property type="project" value="UniProtKB-UniRule"/>
</dbReference>
<dbReference type="STRING" id="698492.A0A0E9N9S5"/>
<gene>
    <name evidence="7" type="ORF">G7K_0398-t1</name>
</gene>
<reference evidence="7 8" key="2">
    <citation type="journal article" date="2014" name="J. Gen. Appl. Microbiol.">
        <title>The early diverging ascomycetous budding yeast Saitoella complicata has three histone deacetylases belonging to the Clr6, Hos2, and Rpd3 lineages.</title>
        <authorList>
            <person name="Nishida H."/>
            <person name="Matsumoto T."/>
            <person name="Kondo S."/>
            <person name="Hamamoto M."/>
            <person name="Yoshikawa H."/>
        </authorList>
    </citation>
    <scope>NUCLEOTIDE SEQUENCE [LARGE SCALE GENOMIC DNA]</scope>
    <source>
        <strain evidence="7 8">NRRL Y-17804</strain>
    </source>
</reference>
<dbReference type="PIRSF" id="PIRSF004848">
    <property type="entry name" value="YBL036c_PLPDEIII"/>
    <property type="match status" value="1"/>
</dbReference>
<feature type="region of interest" description="Disordered" evidence="5">
    <location>
        <begin position="259"/>
        <end position="278"/>
    </location>
</feature>
<dbReference type="Proteomes" id="UP000033140">
    <property type="component" value="Unassembled WGS sequence"/>
</dbReference>
<evidence type="ECO:0000256" key="1">
    <source>
        <dbReference type="ARBA" id="ARBA00022898"/>
    </source>
</evidence>
<evidence type="ECO:0000256" key="5">
    <source>
        <dbReference type="SAM" id="MobiDB-lite"/>
    </source>
</evidence>
<feature type="compositionally biased region" description="Basic and acidic residues" evidence="5">
    <location>
        <begin position="260"/>
        <end position="278"/>
    </location>
</feature>
<evidence type="ECO:0000313" key="7">
    <source>
        <dbReference type="EMBL" id="GAO46160.1"/>
    </source>
</evidence>
<dbReference type="InterPro" id="IPR029066">
    <property type="entry name" value="PLP-binding_barrel"/>
</dbReference>
<evidence type="ECO:0000256" key="2">
    <source>
        <dbReference type="HAMAP-Rule" id="MF_03225"/>
    </source>
</evidence>
<dbReference type="PANTHER" id="PTHR10146:SF14">
    <property type="entry name" value="PYRIDOXAL PHOSPHATE HOMEOSTASIS PROTEIN"/>
    <property type="match status" value="1"/>
</dbReference>
<feature type="modified residue" description="N6-(pyridoxal phosphate)lysine" evidence="2 3">
    <location>
        <position position="48"/>
    </location>
</feature>
<dbReference type="InterPro" id="IPR011078">
    <property type="entry name" value="PyrdxlP_homeostasis"/>
</dbReference>
<reference evidence="7 8" key="3">
    <citation type="journal article" date="2015" name="Genome Announc.">
        <title>Draft Genome Sequence of the Archiascomycetous Yeast Saitoella complicata.</title>
        <authorList>
            <person name="Yamauchi K."/>
            <person name="Kondo S."/>
            <person name="Hamamoto M."/>
            <person name="Takahashi Y."/>
            <person name="Ogura Y."/>
            <person name="Hayashi T."/>
            <person name="Nishida H."/>
        </authorList>
    </citation>
    <scope>NUCLEOTIDE SEQUENCE [LARGE SCALE GENOMIC DNA]</scope>
    <source>
        <strain evidence="7 8">NRRL Y-17804</strain>
    </source>
</reference>
<comment type="function">
    <text evidence="2">Pyridoxal 5'-phosphate (PLP)-binding protein, which may be involved in intracellular homeostatic regulation of pyridoxal 5'-phosphate (PLP), the active form of vitamin B6.</text>
</comment>
<organism evidence="7 8">
    <name type="scientific">Saitoella complicata (strain BCRC 22490 / CBS 7301 / JCM 7358 / NBRC 10748 / NRRL Y-17804)</name>
    <dbReference type="NCBI Taxonomy" id="698492"/>
    <lineage>
        <taxon>Eukaryota</taxon>
        <taxon>Fungi</taxon>
        <taxon>Dikarya</taxon>
        <taxon>Ascomycota</taxon>
        <taxon>Taphrinomycotina</taxon>
        <taxon>Taphrinomycotina incertae sedis</taxon>
        <taxon>Saitoella</taxon>
    </lineage>
</organism>
<dbReference type="SUPFAM" id="SSF51419">
    <property type="entry name" value="PLP-binding barrel"/>
    <property type="match status" value="1"/>
</dbReference>
<dbReference type="CDD" id="cd06822">
    <property type="entry name" value="PLPDE_III_YBL036c_euk"/>
    <property type="match status" value="1"/>
</dbReference>
<protein>
    <recommendedName>
        <fullName evidence="2">Pyridoxal phosphate homeostasis protein</fullName>
        <shortName evidence="2">PLP homeostasis protein</shortName>
    </recommendedName>
</protein>
<evidence type="ECO:0000259" key="6">
    <source>
        <dbReference type="Pfam" id="PF01168"/>
    </source>
</evidence>
<comment type="caution">
    <text evidence="7">The sequence shown here is derived from an EMBL/GenBank/DDBJ whole genome shotgun (WGS) entry which is preliminary data.</text>
</comment>
<dbReference type="OMA" id="PLEWHMI"/>
<keyword evidence="1 2" id="KW-0663">Pyridoxal phosphate</keyword>
<evidence type="ECO:0000313" key="8">
    <source>
        <dbReference type="Proteomes" id="UP000033140"/>
    </source>
</evidence>
<proteinExistence type="inferred from homology"/>
<comment type="cofactor">
    <cofactor evidence="3">
        <name>pyridoxal 5'-phosphate</name>
        <dbReference type="ChEBI" id="CHEBI:597326"/>
    </cofactor>
</comment>
<reference evidence="7 8" key="1">
    <citation type="journal article" date="2011" name="J. Gen. Appl. Microbiol.">
        <title>Draft genome sequencing of the enigmatic yeast Saitoella complicata.</title>
        <authorList>
            <person name="Nishida H."/>
            <person name="Hamamoto M."/>
            <person name="Sugiyama J."/>
        </authorList>
    </citation>
    <scope>NUCLEOTIDE SEQUENCE [LARGE SCALE GENOMIC DNA]</scope>
    <source>
        <strain evidence="7 8">NRRL Y-17804</strain>
    </source>
</reference>
<dbReference type="NCBIfam" id="TIGR00044">
    <property type="entry name" value="YggS family pyridoxal phosphate-dependent enzyme"/>
    <property type="match status" value="1"/>
</dbReference>
<sequence length="278" mass="30759">MSSSTAGLDMISVDPRRVADLQENLAEVQARVDKAANGRPVTLVAVSKYMPPSDLQLLYSSPHRQLHFGENYLQELLHKSSLLPADIHWHFQGALQTNKCKNLASQIRNLWSVETVDTVKKADALEKGRRSVLEGKGEVGEEGKKWARLRVYVQVNTSGEESKSGVEPPEAHALCRHIHNSCPSLTLSGLMTIGSRSNSLSSSEENPDFKTLVSVRDQISKELGVELGLSMGMSSDFEEAIRMGSTNVRVGSLLFGKRKTKEEMDELKKRTAETEKAR</sequence>
<dbReference type="AlphaFoldDB" id="A0A0E9N9S5"/>
<feature type="domain" description="Alanine racemase N-terminal" evidence="6">
    <location>
        <begin position="20"/>
        <end position="257"/>
    </location>
</feature>
<keyword evidence="8" id="KW-1185">Reference proteome</keyword>
<dbReference type="EMBL" id="BACD03000002">
    <property type="protein sequence ID" value="GAO46160.1"/>
    <property type="molecule type" value="Genomic_DNA"/>
</dbReference>
<evidence type="ECO:0000256" key="3">
    <source>
        <dbReference type="PIRSR" id="PIRSR004848-1"/>
    </source>
</evidence>
<name>A0A0E9N9S5_SAICN</name>
<comment type="similarity">
    <text evidence="2 4">Belongs to the pyridoxal phosphate-binding protein YggS/PROSC family.</text>
</comment>
<dbReference type="FunFam" id="3.20.20.10:FF:000018">
    <property type="entry name" value="Pyridoxal phosphate homeostasis protein"/>
    <property type="match status" value="1"/>
</dbReference>